<sequence>MTTPAQSRRYAKLANNLNKENFDAYYAHLLEGGRVEDFFDKMEKRAQFLESDAPHVCLGRGGTVAKHNPGMHDQSTHGSWANGNFGPDSVKAARDGAKEYSYQAGIERDDTIDYTKTVANRARAAKIADAYDKLAVDDKEAYEAYDALSSEVQAQFDYMTKTMGIKVEFVDSDPYKNSKEMFADASTGVLKVLKTSSTGSHPYLTDEQNDMFRAVHDFFGHAATGRGFGQDGEESAWVHHSQMFTELARGALTTETRGQNSWYNSRGKQFATQKVALLPKEYWQVPETFEKAYRVIRFAPGLKPVIKHGEHDQSTHGNWAKQGYTAEEEARISEMSSMGPSLADLDEILNSVDSGGSNPSMDDFKLIVENDRGMYEAAIEGIDERVDAYMEAYPNANRDQIYEQEQEKMIDEYINDNSDDLHAEFAASRGGGDTEQLLSEAHAFLDDVYDMYHEVKTADGDSVTMHSRIDSVEIGDHPYDGSQNSIKLKGTVEYDGDFAGEFERTFWKDENGNWNVEHNLFRLEDEYQGTGFGKTFIQRQEDWYTAAGFNSIEVYTGWDGARHWARAGYDFNERYIQPNMNGMISAMNVEIASGRGFDFGSPERAEFDSLMRRASTDYYSDENGGDFSTLHPMTKTDFPIPNDFAMIGYDRRTSFQYEDATGQTRTGYTWAGKTLLQDANFKYKKVLTAEGRSITDGPIDRDGDGLVYDGTAREKPAGAVNS</sequence>
<dbReference type="InterPro" id="IPR016181">
    <property type="entry name" value="Acyl_CoA_acyltransferase"/>
</dbReference>
<dbReference type="EMBL" id="LR796637">
    <property type="protein sequence ID" value="CAB4155548.1"/>
    <property type="molecule type" value="Genomic_DNA"/>
</dbReference>
<accession>A0A6J5NEY0</accession>
<dbReference type="SUPFAM" id="SSF55729">
    <property type="entry name" value="Acyl-CoA N-acyltransferases (Nat)"/>
    <property type="match status" value="1"/>
</dbReference>
<organism evidence="2">
    <name type="scientific">uncultured Caudovirales phage</name>
    <dbReference type="NCBI Taxonomy" id="2100421"/>
    <lineage>
        <taxon>Viruses</taxon>
        <taxon>Duplodnaviria</taxon>
        <taxon>Heunggongvirae</taxon>
        <taxon>Uroviricota</taxon>
        <taxon>Caudoviricetes</taxon>
        <taxon>Peduoviridae</taxon>
        <taxon>Maltschvirus</taxon>
        <taxon>Maltschvirus maltsch</taxon>
    </lineage>
</organism>
<feature type="region of interest" description="Disordered" evidence="1">
    <location>
        <begin position="700"/>
        <end position="722"/>
    </location>
</feature>
<proteinExistence type="predicted"/>
<protein>
    <submittedName>
        <fullName evidence="2">Uncharacterized protein</fullName>
    </submittedName>
</protein>
<name>A0A6J5NEY0_9CAUD</name>
<gene>
    <name evidence="2" type="ORF">UFOVP655_7</name>
</gene>
<evidence type="ECO:0000313" key="2">
    <source>
        <dbReference type="EMBL" id="CAB4155548.1"/>
    </source>
</evidence>
<evidence type="ECO:0000256" key="1">
    <source>
        <dbReference type="SAM" id="MobiDB-lite"/>
    </source>
</evidence>
<reference evidence="2" key="1">
    <citation type="submission" date="2020-04" db="EMBL/GenBank/DDBJ databases">
        <authorList>
            <person name="Chiriac C."/>
            <person name="Salcher M."/>
            <person name="Ghai R."/>
            <person name="Kavagutti S V."/>
        </authorList>
    </citation>
    <scope>NUCLEOTIDE SEQUENCE</scope>
</reference>